<dbReference type="PROSITE" id="PS50885">
    <property type="entry name" value="HAMP"/>
    <property type="match status" value="1"/>
</dbReference>
<dbReference type="OrthoDB" id="9776552at2"/>
<dbReference type="CDD" id="cd06225">
    <property type="entry name" value="HAMP"/>
    <property type="match status" value="1"/>
</dbReference>
<evidence type="ECO:0000259" key="13">
    <source>
        <dbReference type="PROSITE" id="PS50885"/>
    </source>
</evidence>
<evidence type="ECO:0000256" key="11">
    <source>
        <dbReference type="ARBA" id="ARBA00023136"/>
    </source>
</evidence>
<organism evidence="14 15">
    <name type="scientific">Paenibacillus yonginensis</name>
    <dbReference type="NCBI Taxonomy" id="1462996"/>
    <lineage>
        <taxon>Bacteria</taxon>
        <taxon>Bacillati</taxon>
        <taxon>Bacillota</taxon>
        <taxon>Bacilli</taxon>
        <taxon>Bacillales</taxon>
        <taxon>Paenibacillaceae</taxon>
        <taxon>Paenibacillus</taxon>
    </lineage>
</organism>
<evidence type="ECO:0000256" key="3">
    <source>
        <dbReference type="ARBA" id="ARBA00022553"/>
    </source>
</evidence>
<dbReference type="InterPro" id="IPR010559">
    <property type="entry name" value="Sig_transdc_His_kin_internal"/>
</dbReference>
<keyword evidence="5 12" id="KW-0812">Transmembrane</keyword>
<dbReference type="InterPro" id="IPR036890">
    <property type="entry name" value="HATPase_C_sf"/>
</dbReference>
<feature type="transmembrane region" description="Helical" evidence="12">
    <location>
        <begin position="45"/>
        <end position="65"/>
    </location>
</feature>
<evidence type="ECO:0000256" key="10">
    <source>
        <dbReference type="ARBA" id="ARBA00023012"/>
    </source>
</evidence>
<dbReference type="Pfam" id="PF06580">
    <property type="entry name" value="His_kinase"/>
    <property type="match status" value="1"/>
</dbReference>
<keyword evidence="2" id="KW-1003">Cell membrane</keyword>
<dbReference type="EMBL" id="CP014167">
    <property type="protein sequence ID" value="ANS74331.1"/>
    <property type="molecule type" value="Genomic_DNA"/>
</dbReference>
<dbReference type="Gene3D" id="3.30.450.20">
    <property type="entry name" value="PAS domain"/>
    <property type="match status" value="1"/>
</dbReference>
<name>A0A1B1MYT4_9BACL</name>
<dbReference type="SUPFAM" id="SSF158472">
    <property type="entry name" value="HAMP domain-like"/>
    <property type="match status" value="1"/>
</dbReference>
<dbReference type="AlphaFoldDB" id="A0A1B1MYT4"/>
<dbReference type="KEGG" id="pyg:AWM70_06830"/>
<dbReference type="GO" id="GO:0000155">
    <property type="term" value="F:phosphorelay sensor kinase activity"/>
    <property type="evidence" value="ECO:0007669"/>
    <property type="project" value="InterPro"/>
</dbReference>
<keyword evidence="7 14" id="KW-0418">Kinase</keyword>
<dbReference type="InterPro" id="IPR003594">
    <property type="entry name" value="HATPase_dom"/>
</dbReference>
<dbReference type="PANTHER" id="PTHR34220">
    <property type="entry name" value="SENSOR HISTIDINE KINASE YPDA"/>
    <property type="match status" value="1"/>
</dbReference>
<evidence type="ECO:0000256" key="12">
    <source>
        <dbReference type="SAM" id="Phobius"/>
    </source>
</evidence>
<evidence type="ECO:0000256" key="2">
    <source>
        <dbReference type="ARBA" id="ARBA00022475"/>
    </source>
</evidence>
<dbReference type="SMART" id="SM00304">
    <property type="entry name" value="HAMP"/>
    <property type="match status" value="1"/>
</dbReference>
<dbReference type="SUPFAM" id="SSF55874">
    <property type="entry name" value="ATPase domain of HSP90 chaperone/DNA topoisomerase II/histidine kinase"/>
    <property type="match status" value="1"/>
</dbReference>
<proteinExistence type="predicted"/>
<dbReference type="InterPro" id="IPR003660">
    <property type="entry name" value="HAMP_dom"/>
</dbReference>
<gene>
    <name evidence="14" type="ORF">AWM70_06830</name>
</gene>
<keyword evidence="9 12" id="KW-1133">Transmembrane helix</keyword>
<keyword evidence="4" id="KW-0808">Transferase</keyword>
<evidence type="ECO:0000313" key="15">
    <source>
        <dbReference type="Proteomes" id="UP000092573"/>
    </source>
</evidence>
<dbReference type="STRING" id="1462996.AWM70_06830"/>
<keyword evidence="6" id="KW-0547">Nucleotide-binding</keyword>
<sequence length="608" mass="69567">MNTERTYKHGKAEPVKVKGHPGLNRRRFSLLQKGAFANLPLRNKFFFIFLIVLILPFSMLIFYSYSSTRDTITEQTYTSLNSTLEQIDTNVENRLDYYKQLSTSLYMDAQLRNYLSSNYEQAYYYLDAFEYINRLLPSLMILNSNLQGITIYTNNKTLYTDEQFVKYMEELPDPLRQRALDAAGGTVYAHSSDYKAEDAHITLARSLSYFSLKHPYGILTMDINSSELYSLIEKENNNKSVYIIDETGGLISTGDRTVTSRKLFDVYPIKDQLADKNGEFDAVINGQKQFFTYKTLSNGWKIVITIPYNELLSNTNKATAHIIWISAIAVAAATLLIFVTSKVITKRIEILLSQIRKVERGDFRLSIKPMGHDEIGQLSFAFNKMAVQIQSLIHDVYEKELAMKESELNTLQAQINPHFLYNTLSSISSLAVKEGAMPVYQMVNYLAKYYRVSLNKGKRIILIEQEINLIRNYVAIQAIRFPYKLHMHYDLDESLFGRTTIKLILQPFIENCINHAIWDESGINIIVKLQLDDGDILLKVIDDGIGMTAEQLERALSKTDNLSGYGIKNVDDRIKLAYGDRYGVHMFSRPGIGTSVTIRIPFAPATDR</sequence>
<evidence type="ECO:0000256" key="5">
    <source>
        <dbReference type="ARBA" id="ARBA00022692"/>
    </source>
</evidence>
<dbReference type="RefSeq" id="WP_083180153.1">
    <property type="nucleotide sequence ID" value="NZ_CP014167.1"/>
</dbReference>
<evidence type="ECO:0000313" key="14">
    <source>
        <dbReference type="EMBL" id="ANS74331.1"/>
    </source>
</evidence>
<dbReference type="Gene3D" id="1.10.8.500">
    <property type="entry name" value="HAMP domain in histidine kinase"/>
    <property type="match status" value="1"/>
</dbReference>
<evidence type="ECO:0000256" key="7">
    <source>
        <dbReference type="ARBA" id="ARBA00022777"/>
    </source>
</evidence>
<reference evidence="14 15" key="1">
    <citation type="submission" date="2016-01" db="EMBL/GenBank/DDBJ databases">
        <title>Complete Genome Sequence of Paenibacillus yonginensis DCY84, a novel Plant Growth-Promoting Bacteria with Elicitation of Induced Systemic Resistance.</title>
        <authorList>
            <person name="Kim Y.J."/>
            <person name="Yang D.C."/>
            <person name="Sukweenadhi J."/>
        </authorList>
    </citation>
    <scope>NUCLEOTIDE SEQUENCE [LARGE SCALE GENOMIC DNA]</scope>
    <source>
        <strain evidence="14 15">DCY84</strain>
    </source>
</reference>
<keyword evidence="15" id="KW-1185">Reference proteome</keyword>
<evidence type="ECO:0000256" key="1">
    <source>
        <dbReference type="ARBA" id="ARBA00004651"/>
    </source>
</evidence>
<dbReference type="Proteomes" id="UP000092573">
    <property type="component" value="Chromosome"/>
</dbReference>
<evidence type="ECO:0000256" key="9">
    <source>
        <dbReference type="ARBA" id="ARBA00022989"/>
    </source>
</evidence>
<feature type="transmembrane region" description="Helical" evidence="12">
    <location>
        <begin position="322"/>
        <end position="344"/>
    </location>
</feature>
<keyword evidence="3" id="KW-0597">Phosphoprotein</keyword>
<keyword evidence="11 12" id="KW-0472">Membrane</keyword>
<comment type="subcellular location">
    <subcellularLocation>
        <location evidence="1">Cell membrane</location>
        <topology evidence="1">Multi-pass membrane protein</topology>
    </subcellularLocation>
</comment>
<feature type="domain" description="HAMP" evidence="13">
    <location>
        <begin position="342"/>
        <end position="394"/>
    </location>
</feature>
<evidence type="ECO:0000256" key="6">
    <source>
        <dbReference type="ARBA" id="ARBA00022741"/>
    </source>
</evidence>
<dbReference type="Gene3D" id="3.30.565.10">
    <property type="entry name" value="Histidine kinase-like ATPase, C-terminal domain"/>
    <property type="match status" value="1"/>
</dbReference>
<accession>A0A1B1MYT4</accession>
<dbReference type="Pfam" id="PF02518">
    <property type="entry name" value="HATPase_c"/>
    <property type="match status" value="1"/>
</dbReference>
<protein>
    <submittedName>
        <fullName evidence="14">Histidine kinase</fullName>
    </submittedName>
</protein>
<dbReference type="PANTHER" id="PTHR34220:SF11">
    <property type="entry name" value="SENSOR PROTEIN KINASE HPTS"/>
    <property type="match status" value="1"/>
</dbReference>
<evidence type="ECO:0000256" key="8">
    <source>
        <dbReference type="ARBA" id="ARBA00022840"/>
    </source>
</evidence>
<dbReference type="Pfam" id="PF00672">
    <property type="entry name" value="HAMP"/>
    <property type="match status" value="1"/>
</dbReference>
<keyword evidence="8" id="KW-0067">ATP-binding</keyword>
<dbReference type="GO" id="GO:0005886">
    <property type="term" value="C:plasma membrane"/>
    <property type="evidence" value="ECO:0007669"/>
    <property type="project" value="UniProtKB-SubCell"/>
</dbReference>
<keyword evidence="10" id="KW-0902">Two-component regulatory system</keyword>
<evidence type="ECO:0000256" key="4">
    <source>
        <dbReference type="ARBA" id="ARBA00022679"/>
    </source>
</evidence>
<dbReference type="InterPro" id="IPR050640">
    <property type="entry name" value="Bact_2-comp_sensor_kinase"/>
</dbReference>
<dbReference type="GO" id="GO:0005524">
    <property type="term" value="F:ATP binding"/>
    <property type="evidence" value="ECO:0007669"/>
    <property type="project" value="UniProtKB-KW"/>
</dbReference>